<dbReference type="EMBL" id="JADFTS010000005">
    <property type="protein sequence ID" value="KAF9606998.1"/>
    <property type="molecule type" value="Genomic_DNA"/>
</dbReference>
<evidence type="ECO:0000256" key="2">
    <source>
        <dbReference type="SAM" id="Phobius"/>
    </source>
</evidence>
<evidence type="ECO:0000313" key="3">
    <source>
        <dbReference type="EMBL" id="KAF9606998.1"/>
    </source>
</evidence>
<keyword evidence="4" id="KW-1185">Reference proteome</keyword>
<dbReference type="OrthoDB" id="2013913at2759"/>
<evidence type="ECO:0000256" key="1">
    <source>
        <dbReference type="SAM" id="MobiDB-lite"/>
    </source>
</evidence>
<comment type="caution">
    <text evidence="3">The sequence shown here is derived from an EMBL/GenBank/DDBJ whole genome shotgun (WGS) entry which is preliminary data.</text>
</comment>
<reference evidence="3 4" key="1">
    <citation type="submission" date="2020-10" db="EMBL/GenBank/DDBJ databases">
        <title>The Coptis chinensis genome and diversification of protoberbering-type alkaloids.</title>
        <authorList>
            <person name="Wang B."/>
            <person name="Shu S."/>
            <person name="Song C."/>
            <person name="Liu Y."/>
        </authorList>
    </citation>
    <scope>NUCLEOTIDE SEQUENCE [LARGE SCALE GENOMIC DNA]</scope>
    <source>
        <strain evidence="3">HL-2020</strain>
        <tissue evidence="3">Leaf</tissue>
    </source>
</reference>
<keyword evidence="2" id="KW-0812">Transmembrane</keyword>
<evidence type="ECO:0000313" key="4">
    <source>
        <dbReference type="Proteomes" id="UP000631114"/>
    </source>
</evidence>
<organism evidence="3 4">
    <name type="scientific">Coptis chinensis</name>
    <dbReference type="NCBI Taxonomy" id="261450"/>
    <lineage>
        <taxon>Eukaryota</taxon>
        <taxon>Viridiplantae</taxon>
        <taxon>Streptophyta</taxon>
        <taxon>Embryophyta</taxon>
        <taxon>Tracheophyta</taxon>
        <taxon>Spermatophyta</taxon>
        <taxon>Magnoliopsida</taxon>
        <taxon>Ranunculales</taxon>
        <taxon>Ranunculaceae</taxon>
        <taxon>Coptidoideae</taxon>
        <taxon>Coptis</taxon>
    </lineage>
</organism>
<dbReference type="AlphaFoldDB" id="A0A835LSY7"/>
<accession>A0A835LSY7</accession>
<dbReference type="PANTHER" id="PTHR33919">
    <property type="entry name" value="OS09G0127700 PROTEIN"/>
    <property type="match status" value="1"/>
</dbReference>
<keyword evidence="2" id="KW-0472">Membrane</keyword>
<protein>
    <submittedName>
        <fullName evidence="3">Uncharacterized protein</fullName>
    </submittedName>
</protein>
<feature type="transmembrane region" description="Helical" evidence="2">
    <location>
        <begin position="52"/>
        <end position="71"/>
    </location>
</feature>
<dbReference type="PANTHER" id="PTHR33919:SF11">
    <property type="entry name" value="EXPRESSED PROTEIN"/>
    <property type="match status" value="1"/>
</dbReference>
<name>A0A835LSY7_9MAGN</name>
<keyword evidence="2" id="KW-1133">Transmembrane helix</keyword>
<gene>
    <name evidence="3" type="ORF">IFM89_030417</name>
</gene>
<feature type="region of interest" description="Disordered" evidence="1">
    <location>
        <begin position="133"/>
        <end position="159"/>
    </location>
</feature>
<sequence>MMASKATAYWRSMMMSRMGGNRRTFASAAEFVGSHSDQRGNTKFPRAMLKGQFVPVYVALGLIILQAAIGFHTVKHHLKNSPAVRLSKKRRETIPEVEDPDSVVDEAQKFISNSFFRKVAHIQDFKRDPAISDPIRGDAFAHPPKADTMKSVGVDPAAH</sequence>
<dbReference type="Proteomes" id="UP000631114">
    <property type="component" value="Unassembled WGS sequence"/>
</dbReference>
<proteinExistence type="predicted"/>